<evidence type="ECO:0000313" key="2">
    <source>
        <dbReference type="Proteomes" id="UP000663802"/>
    </source>
</evidence>
<comment type="caution">
    <text evidence="1">The sequence shown here is derived from an EMBL/GenBank/DDBJ whole genome shotgun (WGS) entry which is preliminary data.</text>
</comment>
<reference evidence="1 2" key="1">
    <citation type="journal article" date="2021" name="Int. J. Syst. Evol. Microbiol.">
        <title>Clostridium zeae sp. nov., isolated from corn silage.</title>
        <authorList>
            <person name="Kobayashi H."/>
            <person name="Tanizawa Y."/>
            <person name="Yagura M."/>
            <person name="Sakamoto M."/>
            <person name="Ohkuma M."/>
            <person name="Tohno M."/>
        </authorList>
    </citation>
    <scope>NUCLEOTIDE SEQUENCE [LARGE SCALE GENOMIC DNA]</scope>
    <source>
        <strain evidence="1 2">CSC2</strain>
    </source>
</reference>
<accession>A0ABQ1E5K3</accession>
<protein>
    <submittedName>
        <fullName evidence="1">Uncharacterized protein</fullName>
    </submittedName>
</protein>
<dbReference type="RefSeq" id="WP_206868037.1">
    <property type="nucleotide sequence ID" value="NZ_BMBA01000001.1"/>
</dbReference>
<evidence type="ECO:0000313" key="1">
    <source>
        <dbReference type="EMBL" id="GFZ30032.1"/>
    </source>
</evidence>
<dbReference type="Proteomes" id="UP000663802">
    <property type="component" value="Unassembled WGS sequence"/>
</dbReference>
<name>A0ABQ1E5K3_9CLOT</name>
<organism evidence="1 2">
    <name type="scientific">Clostridium zeae</name>
    <dbReference type="NCBI Taxonomy" id="2759022"/>
    <lineage>
        <taxon>Bacteria</taxon>
        <taxon>Bacillati</taxon>
        <taxon>Bacillota</taxon>
        <taxon>Clostridia</taxon>
        <taxon>Eubacteriales</taxon>
        <taxon>Clostridiaceae</taxon>
        <taxon>Clostridium</taxon>
    </lineage>
</organism>
<gene>
    <name evidence="1" type="ORF">CSC2_05580</name>
</gene>
<proteinExistence type="predicted"/>
<keyword evidence="2" id="KW-1185">Reference proteome</keyword>
<dbReference type="EMBL" id="BMBA01000001">
    <property type="protein sequence ID" value="GFZ30032.1"/>
    <property type="molecule type" value="Genomic_DNA"/>
</dbReference>
<sequence length="258" mass="29780">MEINKVSTTIQTKNYSNYRSVDKDKEKLQEDKLNYLKDNLILSEKGKLSTAEDFKEMFDWTGEIGNAGAKDKEGYVNGTVIKYNEILNRIDEADLDDDVKEQKKQRLEKSFNMNADLYASSVKYKIWFIENKDNLGIDFTGADNKKTYESMDTETENQLRNDVRNMFDNARKYYKEHGSLKGITSELITGNSKTVSSSDLGLLEKMEKNIDSYFGNAYKDYEATDDFKNQLKQKIGSVGFSAFTSNIFFDFIDKKFSK</sequence>